<comment type="caution">
    <text evidence="2">The sequence shown here is derived from an EMBL/GenBank/DDBJ whole genome shotgun (WGS) entry which is preliminary data.</text>
</comment>
<dbReference type="OrthoDB" id="7666390at2"/>
<dbReference type="EMBL" id="QDDR01000001">
    <property type="protein sequence ID" value="PVE49514.1"/>
    <property type="molecule type" value="Genomic_DNA"/>
</dbReference>
<dbReference type="RefSeq" id="WP_107750018.1">
    <property type="nucleotide sequence ID" value="NZ_QBKF01000001.1"/>
</dbReference>
<reference evidence="2 3" key="1">
    <citation type="journal article" date="2011" name="Syst. Appl. Microbiol.">
        <title>Defluviimonas denitrificans gen. nov., sp. nov., and Pararhodobacter aggregans gen. nov., sp. nov., non-phototrophic Rhodobacteraceae from the biofilter of a marine aquaculture.</title>
        <authorList>
            <person name="Foesel B.U."/>
            <person name="Drake H.L."/>
            <person name="Schramm A."/>
        </authorList>
    </citation>
    <scope>NUCLEOTIDE SEQUENCE [LARGE SCALE GENOMIC DNA]</scope>
    <source>
        <strain evidence="2 3">D1-19</strain>
    </source>
</reference>
<sequence length="199" mass="22465">MSLLTRLLALVTLVVLAGCTTKPAVWAPDEAVMAARYQAAGPTEIVLFNVINNENGRGEHSALMINAPSQRVLFDPAGTWTHPAAPERHDVHYGFDDAQLYRYTYYHARRTHHVLMQTLFVPPEVAERILRLAEVEGPVPDAYCAKSIISILHQVPGYEWIRDSFYPNSLSEQFATIPGVREERVYSDALPTERQQYTQ</sequence>
<evidence type="ECO:0000256" key="1">
    <source>
        <dbReference type="SAM" id="SignalP"/>
    </source>
</evidence>
<keyword evidence="3" id="KW-1185">Reference proteome</keyword>
<gene>
    <name evidence="2" type="ORF">DDE23_03710</name>
</gene>
<dbReference type="PROSITE" id="PS51257">
    <property type="entry name" value="PROKAR_LIPOPROTEIN"/>
    <property type="match status" value="1"/>
</dbReference>
<accession>A0A2T7UXZ6</accession>
<dbReference type="AlphaFoldDB" id="A0A2T7UXZ6"/>
<name>A0A2T7UXZ6_9RHOB</name>
<organism evidence="2 3">
    <name type="scientific">Pararhodobacter aggregans</name>
    <dbReference type="NCBI Taxonomy" id="404875"/>
    <lineage>
        <taxon>Bacteria</taxon>
        <taxon>Pseudomonadati</taxon>
        <taxon>Pseudomonadota</taxon>
        <taxon>Alphaproteobacteria</taxon>
        <taxon>Rhodobacterales</taxon>
        <taxon>Paracoccaceae</taxon>
        <taxon>Pararhodobacter</taxon>
    </lineage>
</organism>
<protein>
    <recommendedName>
        <fullName evidence="4">Lipoprotein</fullName>
    </recommendedName>
</protein>
<evidence type="ECO:0000313" key="3">
    <source>
        <dbReference type="Proteomes" id="UP000244810"/>
    </source>
</evidence>
<proteinExistence type="predicted"/>
<feature type="chain" id="PRO_5015780758" description="Lipoprotein" evidence="1">
    <location>
        <begin position="18"/>
        <end position="199"/>
    </location>
</feature>
<evidence type="ECO:0008006" key="4">
    <source>
        <dbReference type="Google" id="ProtNLM"/>
    </source>
</evidence>
<evidence type="ECO:0000313" key="2">
    <source>
        <dbReference type="EMBL" id="PVE49514.1"/>
    </source>
</evidence>
<dbReference type="Proteomes" id="UP000244810">
    <property type="component" value="Unassembled WGS sequence"/>
</dbReference>
<feature type="signal peptide" evidence="1">
    <location>
        <begin position="1"/>
        <end position="17"/>
    </location>
</feature>
<keyword evidence="1" id="KW-0732">Signal</keyword>